<dbReference type="Pfam" id="PF00211">
    <property type="entry name" value="Guanylate_cyc"/>
    <property type="match status" value="1"/>
</dbReference>
<evidence type="ECO:0000256" key="9">
    <source>
        <dbReference type="ARBA" id="ARBA00023134"/>
    </source>
</evidence>
<evidence type="ECO:0000256" key="10">
    <source>
        <dbReference type="ARBA" id="ARBA00023136"/>
    </source>
</evidence>
<feature type="coiled-coil region" evidence="14">
    <location>
        <begin position="346"/>
        <end position="373"/>
    </location>
</feature>
<feature type="domain" description="Guanylate cyclase" evidence="16">
    <location>
        <begin position="405"/>
        <end position="535"/>
    </location>
</feature>
<dbReference type="PROSITE" id="PS50125">
    <property type="entry name" value="GUANYLATE_CYCLASE_2"/>
    <property type="match status" value="1"/>
</dbReference>
<dbReference type="Gene3D" id="1.20.1070.10">
    <property type="entry name" value="Rhodopsin 7-helix transmembrane proteins"/>
    <property type="match status" value="1"/>
</dbReference>
<dbReference type="SUPFAM" id="SSF56112">
    <property type="entry name" value="Protein kinase-like (PK-like)"/>
    <property type="match status" value="1"/>
</dbReference>
<dbReference type="PANTHER" id="PTHR11920:SF355">
    <property type="entry name" value="RECEPTOR-TYPE GUANYLATE CYCLASE GCY-10-RELATED"/>
    <property type="match status" value="1"/>
</dbReference>
<dbReference type="GO" id="GO:0004016">
    <property type="term" value="F:adenylate cyclase activity"/>
    <property type="evidence" value="ECO:0007669"/>
    <property type="project" value="TreeGrafter"/>
</dbReference>
<dbReference type="Gene3D" id="1.10.510.10">
    <property type="entry name" value="Transferase(Phosphotransferase) domain 1"/>
    <property type="match status" value="1"/>
</dbReference>
<dbReference type="Gene3D" id="3.30.70.1230">
    <property type="entry name" value="Nucleotide cyclase"/>
    <property type="match status" value="1"/>
</dbReference>
<name>A0A8R1DTV5_CAEJA</name>
<dbReference type="InterPro" id="IPR050401">
    <property type="entry name" value="Cyclic_nucleotide_synthase"/>
</dbReference>
<evidence type="ECO:0000313" key="18">
    <source>
        <dbReference type="Proteomes" id="UP000005237"/>
    </source>
</evidence>
<dbReference type="GO" id="GO:0004383">
    <property type="term" value="F:guanylate cyclase activity"/>
    <property type="evidence" value="ECO:0007669"/>
    <property type="project" value="UniProtKB-EC"/>
</dbReference>
<dbReference type="CDD" id="cd07302">
    <property type="entry name" value="CHD"/>
    <property type="match status" value="1"/>
</dbReference>
<dbReference type="Gene3D" id="6.10.250.780">
    <property type="match status" value="1"/>
</dbReference>
<dbReference type="GO" id="GO:0008528">
    <property type="term" value="F:G protein-coupled peptide receptor activity"/>
    <property type="evidence" value="ECO:0007669"/>
    <property type="project" value="InterPro"/>
</dbReference>
<dbReference type="AlphaFoldDB" id="A0A8R1DTV5"/>
<accession>A0A8R1DTV5</accession>
<dbReference type="GO" id="GO:0005886">
    <property type="term" value="C:plasma membrane"/>
    <property type="evidence" value="ECO:0007669"/>
    <property type="project" value="UniProtKB-SubCell"/>
</dbReference>
<dbReference type="SUPFAM" id="SSF55073">
    <property type="entry name" value="Nucleotide cyclase"/>
    <property type="match status" value="1"/>
</dbReference>
<dbReference type="Proteomes" id="UP000005237">
    <property type="component" value="Unassembled WGS sequence"/>
</dbReference>
<keyword evidence="9" id="KW-0342">GTP-binding</keyword>
<evidence type="ECO:0000256" key="1">
    <source>
        <dbReference type="ARBA" id="ARBA00001436"/>
    </source>
</evidence>
<keyword evidence="18" id="KW-1185">Reference proteome</keyword>
<evidence type="ECO:0000256" key="11">
    <source>
        <dbReference type="ARBA" id="ARBA00023180"/>
    </source>
</evidence>
<feature type="domain" description="Protein kinase" evidence="15">
    <location>
        <begin position="1"/>
        <end position="334"/>
    </location>
</feature>
<dbReference type="InterPro" id="IPR011009">
    <property type="entry name" value="Kinase-like_dom_sf"/>
</dbReference>
<dbReference type="GO" id="GO:0005525">
    <property type="term" value="F:GTP binding"/>
    <property type="evidence" value="ECO:0007669"/>
    <property type="project" value="UniProtKB-KW"/>
</dbReference>
<dbReference type="InterPro" id="IPR019427">
    <property type="entry name" value="7TM_GPCR_serpentine_rcpt_Srw"/>
</dbReference>
<dbReference type="InterPro" id="IPR000719">
    <property type="entry name" value="Prot_kinase_dom"/>
</dbReference>
<reference evidence="17" key="2">
    <citation type="submission" date="2022-06" db="UniProtKB">
        <authorList>
            <consortium name="EnsemblMetazoa"/>
        </authorList>
    </citation>
    <scope>IDENTIFICATION</scope>
    <source>
        <strain evidence="17">DF5081</strain>
    </source>
</reference>
<evidence type="ECO:0000256" key="2">
    <source>
        <dbReference type="ARBA" id="ARBA00004251"/>
    </source>
</evidence>
<evidence type="ECO:0000313" key="17">
    <source>
        <dbReference type="EnsemblMetazoa" id="CJA12039a.1"/>
    </source>
</evidence>
<keyword evidence="5" id="KW-0812">Transmembrane</keyword>
<keyword evidence="6" id="KW-0732">Signal</keyword>
<keyword evidence="4" id="KW-1003">Cell membrane</keyword>
<evidence type="ECO:0000256" key="5">
    <source>
        <dbReference type="ARBA" id="ARBA00022692"/>
    </source>
</evidence>
<evidence type="ECO:0000256" key="3">
    <source>
        <dbReference type="ARBA" id="ARBA00012202"/>
    </source>
</evidence>
<dbReference type="PROSITE" id="PS50011">
    <property type="entry name" value="PROTEIN_KINASE_DOM"/>
    <property type="match status" value="1"/>
</dbReference>
<evidence type="ECO:0000256" key="12">
    <source>
        <dbReference type="ARBA" id="ARBA00023239"/>
    </source>
</evidence>
<dbReference type="InterPro" id="IPR001054">
    <property type="entry name" value="A/G_cyclase"/>
</dbReference>
<dbReference type="PANTHER" id="PTHR11920">
    <property type="entry name" value="GUANYLYL CYCLASE"/>
    <property type="match status" value="1"/>
</dbReference>
<dbReference type="InterPro" id="IPR029787">
    <property type="entry name" value="Nucleotide_cyclase"/>
</dbReference>
<keyword evidence="7" id="KW-0547">Nucleotide-binding</keyword>
<protein>
    <recommendedName>
        <fullName evidence="3">guanylate cyclase</fullName>
        <ecNumber evidence="3">4.6.1.2</ecNumber>
    </recommendedName>
</protein>
<keyword evidence="12" id="KW-0456">Lyase</keyword>
<dbReference type="GO" id="GO:0007606">
    <property type="term" value="P:sensory perception of chemical stimulus"/>
    <property type="evidence" value="ECO:0007669"/>
    <property type="project" value="UniProtKB-ARBA"/>
</dbReference>
<evidence type="ECO:0000256" key="8">
    <source>
        <dbReference type="ARBA" id="ARBA00022989"/>
    </source>
</evidence>
<reference evidence="18" key="1">
    <citation type="submission" date="2010-08" db="EMBL/GenBank/DDBJ databases">
        <authorList>
            <consortium name="Caenorhabditis japonica Sequencing Consortium"/>
            <person name="Wilson R.K."/>
        </authorList>
    </citation>
    <scope>NUCLEOTIDE SEQUENCE [LARGE SCALE GENOMIC DNA]</scope>
    <source>
        <strain evidence="18">DF5081</strain>
    </source>
</reference>
<evidence type="ECO:0000259" key="16">
    <source>
        <dbReference type="PROSITE" id="PS50125"/>
    </source>
</evidence>
<dbReference type="SMART" id="SM00044">
    <property type="entry name" value="CYCc"/>
    <property type="match status" value="1"/>
</dbReference>
<evidence type="ECO:0000256" key="7">
    <source>
        <dbReference type="ARBA" id="ARBA00022741"/>
    </source>
</evidence>
<comment type="subcellular location">
    <subcellularLocation>
        <location evidence="2">Cell membrane</location>
        <topology evidence="2">Single-pass type I membrane protein</topology>
    </subcellularLocation>
</comment>
<keyword evidence="8" id="KW-1133">Transmembrane helix</keyword>
<proteinExistence type="predicted"/>
<keyword evidence="11" id="KW-0325">Glycoprotein</keyword>
<evidence type="ECO:0000256" key="13">
    <source>
        <dbReference type="ARBA" id="ARBA00023293"/>
    </source>
</evidence>
<comment type="catalytic activity">
    <reaction evidence="1">
        <text>GTP = 3',5'-cyclic GMP + diphosphate</text>
        <dbReference type="Rhea" id="RHEA:13665"/>
        <dbReference type="ChEBI" id="CHEBI:33019"/>
        <dbReference type="ChEBI" id="CHEBI:37565"/>
        <dbReference type="ChEBI" id="CHEBI:57746"/>
        <dbReference type="EC" id="4.6.1.2"/>
    </reaction>
</comment>
<dbReference type="GO" id="GO:0007168">
    <property type="term" value="P:receptor guanylyl cyclase signaling pathway"/>
    <property type="evidence" value="ECO:0007669"/>
    <property type="project" value="TreeGrafter"/>
</dbReference>
<evidence type="ECO:0000259" key="15">
    <source>
        <dbReference type="PROSITE" id="PS50011"/>
    </source>
</evidence>
<sequence length="595" mass="67641">MASIAFFDCYSLSYTIKNKIRQILATYLMCMNPNSYFAQRLDYVLFTTQRFTRRCSTWLSFLMALIRVLVVRNPLDTDYQQLSEPKAAFGCIQAVTLLSGILSTVGYFQYVVTAASYSTSCNGSDPEEVYVMEESQLFSQNDHLLTKLYSLVDSLISKGVQYLHKSPVGYHGYLQASTCLIDINWVLKLTLYGVSNFICDNLDTKSIKSDEHAAPLLSYSQYACFAPEHLKEYDETGKLPPRMVRGSAHGDIYSVGMIFYSMVERVDPFDLNNSLVVPRPQLIKDIIDNNLMPRVDDNNHKEKMLLEKCQLCWHRDPESRPTIRDLLNTISAVYPASKGNLIDQMIRMSEKAAEELERQVAVRTDELAIAQLQTMRLLNEMLPATVAADLKNGIILPPRSYDSATVMFVQICEFNAIMKKSNANQVVFFLNDIFDQFDTVIKQHDAYKVETTGETYMVASGVPEENEGRHIFEVAEISLEIREISYTYILQHHPSYKLRIRIGFHAGPLAAGVIGIRSPRYCLFGDTVNFASRMQSNCPPNQIQTSEITAKLLFETHEYKLVKRGIVHVKGKGEVNCYWLNEHIHEEEHANEAAG</sequence>
<evidence type="ECO:0000256" key="4">
    <source>
        <dbReference type="ARBA" id="ARBA00022475"/>
    </source>
</evidence>
<dbReference type="Pfam" id="PF10324">
    <property type="entry name" value="7TM_GPCR_Srw"/>
    <property type="match status" value="1"/>
</dbReference>
<organism evidence="17 18">
    <name type="scientific">Caenorhabditis japonica</name>
    <dbReference type="NCBI Taxonomy" id="281687"/>
    <lineage>
        <taxon>Eukaryota</taxon>
        <taxon>Metazoa</taxon>
        <taxon>Ecdysozoa</taxon>
        <taxon>Nematoda</taxon>
        <taxon>Chromadorea</taxon>
        <taxon>Rhabditida</taxon>
        <taxon>Rhabditina</taxon>
        <taxon>Rhabditomorpha</taxon>
        <taxon>Rhabditoidea</taxon>
        <taxon>Rhabditidae</taxon>
        <taxon>Peloderinae</taxon>
        <taxon>Caenorhabditis</taxon>
    </lineage>
</organism>
<dbReference type="GO" id="GO:0035556">
    <property type="term" value="P:intracellular signal transduction"/>
    <property type="evidence" value="ECO:0007669"/>
    <property type="project" value="InterPro"/>
</dbReference>
<keyword evidence="13" id="KW-0141">cGMP biosynthesis</keyword>
<evidence type="ECO:0000256" key="6">
    <source>
        <dbReference type="ARBA" id="ARBA00022729"/>
    </source>
</evidence>
<dbReference type="FunFam" id="3.30.70.1230:FF:000050">
    <property type="entry name" value="Guanylate cyclase"/>
    <property type="match status" value="1"/>
</dbReference>
<keyword evidence="10" id="KW-0472">Membrane</keyword>
<dbReference type="EC" id="4.6.1.2" evidence="3"/>
<dbReference type="GO" id="GO:0004672">
    <property type="term" value="F:protein kinase activity"/>
    <property type="evidence" value="ECO:0007669"/>
    <property type="project" value="InterPro"/>
</dbReference>
<keyword evidence="14" id="KW-0175">Coiled coil</keyword>
<dbReference type="SUPFAM" id="SSF81321">
    <property type="entry name" value="Family A G protein-coupled receptor-like"/>
    <property type="match status" value="1"/>
</dbReference>
<dbReference type="GO" id="GO:0005524">
    <property type="term" value="F:ATP binding"/>
    <property type="evidence" value="ECO:0007669"/>
    <property type="project" value="InterPro"/>
</dbReference>
<evidence type="ECO:0000256" key="14">
    <source>
        <dbReference type="SAM" id="Coils"/>
    </source>
</evidence>
<dbReference type="EnsemblMetazoa" id="CJA12039a.1">
    <property type="protein sequence ID" value="CJA12039a.1"/>
    <property type="gene ID" value="WBGene00131243"/>
</dbReference>